<sequence>MQRNVLVVDDEAGIIQAIRRMLRAEPFHIHEASSGDEALAILQRHDIELMITDYKMPGMDGLTLCQKARDLSPATYRLLLSGQVDYSALRSAWQQGDVHRFVAKPWDNLLLSMDIKEGLKQHDLLKNLQQVSRAIHTEQAMLLTDANWIVRMASPLLCEALQCEESDLLGVNLFAHALSSMPVTLETDVTRQVEQQQTWLGYFNLTGPQQLNLPAWMAITPLGSQYRLCSCNFVASDQSPQRDLKDELQRYSGEHHLQRLQKAAGDARSEPQLMVVALPEEVSHKDLSSICYERLQAATDDLYEIYSPQPHTFLILLPASVSAEQIERLSQNIQQDFNESVSFQGQPLLLQPQISIEQKPANITHWDDWLRHRLGLPATSQKEQPHSTAAAPVSGHQHASSQYRALPVFDQQGTLSALQAPQANTYDESGWSAWFNAIGSVWQQYFERELHIIMPAVNQPAASVRGFIRALGEARQHLPLECSIILGEDCILSQEETDLNWRDELRSQQCRLFIANFGRSFLNSRQILSLPIQGVSLAPEFLIHMRNSKSLPQSRRLLQRIHDHELTIYAPGMDNTEALASAHQSNVDWLSGSVLSRELSADQLQWFSPSAELG</sequence>
<dbReference type="PANTHER" id="PTHR44591">
    <property type="entry name" value="STRESS RESPONSE REGULATOR PROTEIN 1"/>
    <property type="match status" value="1"/>
</dbReference>
<evidence type="ECO:0000313" key="5">
    <source>
        <dbReference type="EMBL" id="UXD87017.1"/>
    </source>
</evidence>
<accession>A0ABY6A7T8</accession>
<feature type="modified residue" description="4-aspartylphosphate" evidence="3">
    <location>
        <position position="53"/>
    </location>
</feature>
<dbReference type="CDD" id="cd17569">
    <property type="entry name" value="REC_HupR-like"/>
    <property type="match status" value="1"/>
</dbReference>
<gene>
    <name evidence="5" type="ORF">HUF19_05980</name>
</gene>
<dbReference type="Pfam" id="PF00072">
    <property type="entry name" value="Response_reg"/>
    <property type="match status" value="1"/>
</dbReference>
<dbReference type="InterPro" id="IPR001789">
    <property type="entry name" value="Sig_transdc_resp-reg_receiver"/>
</dbReference>
<evidence type="ECO:0000259" key="4">
    <source>
        <dbReference type="PROSITE" id="PS50110"/>
    </source>
</evidence>
<keyword evidence="2" id="KW-0902">Two-component regulatory system</keyword>
<reference evidence="6" key="1">
    <citation type="submission" date="2020-06" db="EMBL/GenBank/DDBJ databases">
        <title>Thalassolituus marinus alknpb1M-1, a hydrocarbon-degrading bacterium isolated from the deep-sea overlying water using an in-situ strategy from the South China Sea basin.</title>
        <authorList>
            <person name="Dong C."/>
            <person name="Chen Y."/>
            <person name="Shao Z."/>
        </authorList>
    </citation>
    <scope>NUCLEOTIDE SEQUENCE [LARGE SCALE GENOMIC DNA]</scope>
    <source>
        <strain evidence="6">alknpb1M-1</strain>
    </source>
</reference>
<dbReference type="Gene3D" id="3.40.50.2300">
    <property type="match status" value="1"/>
</dbReference>
<dbReference type="Proteomes" id="UP001065322">
    <property type="component" value="Chromosome"/>
</dbReference>
<dbReference type="RefSeq" id="WP_260998931.1">
    <property type="nucleotide sequence ID" value="NZ_CP054475.1"/>
</dbReference>
<dbReference type="SUPFAM" id="SSF52172">
    <property type="entry name" value="CheY-like"/>
    <property type="match status" value="1"/>
</dbReference>
<dbReference type="PROSITE" id="PS50110">
    <property type="entry name" value="RESPONSE_REGULATORY"/>
    <property type="match status" value="1"/>
</dbReference>
<organism evidence="5 6">
    <name type="scientific">Thalassolituus hydrocarboniclasticus</name>
    <dbReference type="NCBI Taxonomy" id="2742796"/>
    <lineage>
        <taxon>Bacteria</taxon>
        <taxon>Pseudomonadati</taxon>
        <taxon>Pseudomonadota</taxon>
        <taxon>Gammaproteobacteria</taxon>
        <taxon>Oceanospirillales</taxon>
        <taxon>Oceanospirillaceae</taxon>
        <taxon>Thalassolituus</taxon>
    </lineage>
</organism>
<dbReference type="InterPro" id="IPR035919">
    <property type="entry name" value="EAL_sf"/>
</dbReference>
<keyword evidence="6" id="KW-1185">Reference proteome</keyword>
<evidence type="ECO:0000256" key="1">
    <source>
        <dbReference type="ARBA" id="ARBA00022553"/>
    </source>
</evidence>
<protein>
    <submittedName>
        <fullName evidence="5">Response regulator</fullName>
    </submittedName>
</protein>
<dbReference type="EMBL" id="CP054475">
    <property type="protein sequence ID" value="UXD87017.1"/>
    <property type="molecule type" value="Genomic_DNA"/>
</dbReference>
<dbReference type="Pfam" id="PF00563">
    <property type="entry name" value="EAL"/>
    <property type="match status" value="1"/>
</dbReference>
<feature type="domain" description="Response regulatory" evidence="4">
    <location>
        <begin position="4"/>
        <end position="119"/>
    </location>
</feature>
<evidence type="ECO:0000256" key="3">
    <source>
        <dbReference type="PROSITE-ProRule" id="PRU00169"/>
    </source>
</evidence>
<keyword evidence="1 3" id="KW-0597">Phosphoprotein</keyword>
<evidence type="ECO:0000313" key="6">
    <source>
        <dbReference type="Proteomes" id="UP001065322"/>
    </source>
</evidence>
<dbReference type="Gene3D" id="3.20.20.450">
    <property type="entry name" value="EAL domain"/>
    <property type="match status" value="1"/>
</dbReference>
<proteinExistence type="predicted"/>
<evidence type="ECO:0000256" key="2">
    <source>
        <dbReference type="ARBA" id="ARBA00023012"/>
    </source>
</evidence>
<dbReference type="InterPro" id="IPR050595">
    <property type="entry name" value="Bact_response_regulator"/>
</dbReference>
<dbReference type="SUPFAM" id="SSF141868">
    <property type="entry name" value="EAL domain-like"/>
    <property type="match status" value="1"/>
</dbReference>
<dbReference type="PANTHER" id="PTHR44591:SF14">
    <property type="entry name" value="PROTEIN PILG"/>
    <property type="match status" value="1"/>
</dbReference>
<dbReference type="SMART" id="SM00448">
    <property type="entry name" value="REC"/>
    <property type="match status" value="1"/>
</dbReference>
<name>A0ABY6A7T8_9GAMM</name>
<dbReference type="InterPro" id="IPR011006">
    <property type="entry name" value="CheY-like_superfamily"/>
</dbReference>
<dbReference type="InterPro" id="IPR001633">
    <property type="entry name" value="EAL_dom"/>
</dbReference>